<feature type="transmembrane region" description="Helical" evidence="6">
    <location>
        <begin position="268"/>
        <end position="285"/>
    </location>
</feature>
<comment type="subcellular location">
    <subcellularLocation>
        <location evidence="1">Membrane</location>
        <topology evidence="1">Multi-pass membrane protein</topology>
    </subcellularLocation>
</comment>
<comment type="caution">
    <text evidence="8">The sequence shown here is derived from an EMBL/GenBank/DDBJ whole genome shotgun (WGS) entry which is preliminary data.</text>
</comment>
<evidence type="ECO:0000256" key="1">
    <source>
        <dbReference type="ARBA" id="ARBA00004141"/>
    </source>
</evidence>
<dbReference type="InterPro" id="IPR007016">
    <property type="entry name" value="O-antigen_ligase-rel_domated"/>
</dbReference>
<feature type="domain" description="O-antigen ligase-related" evidence="7">
    <location>
        <begin position="252"/>
        <end position="394"/>
    </location>
</feature>
<keyword evidence="4 6" id="KW-0472">Membrane</keyword>
<evidence type="ECO:0000313" key="9">
    <source>
        <dbReference type="Proteomes" id="UP000648075"/>
    </source>
</evidence>
<protein>
    <submittedName>
        <fullName evidence="8">Ligase</fullName>
    </submittedName>
</protein>
<feature type="compositionally biased region" description="Low complexity" evidence="5">
    <location>
        <begin position="508"/>
        <end position="522"/>
    </location>
</feature>
<feature type="transmembrane region" description="Helical" evidence="6">
    <location>
        <begin position="59"/>
        <end position="79"/>
    </location>
</feature>
<dbReference type="RefSeq" id="WP_189619947.1">
    <property type="nucleotide sequence ID" value="NZ_BMZA01000002.1"/>
</dbReference>
<keyword evidence="8" id="KW-0436">Ligase</keyword>
<dbReference type="GO" id="GO:0016020">
    <property type="term" value="C:membrane"/>
    <property type="evidence" value="ECO:0007669"/>
    <property type="project" value="UniProtKB-SubCell"/>
</dbReference>
<feature type="transmembrane region" description="Helical" evidence="6">
    <location>
        <begin position="383"/>
        <end position="405"/>
    </location>
</feature>
<feature type="region of interest" description="Disordered" evidence="5">
    <location>
        <begin position="480"/>
        <end position="522"/>
    </location>
</feature>
<sequence>MSSPATPASPVDQPASVIESPSPSESDVVGGGQDAAGATAPSSDEGSRRRRRRPKTPDLAVRPLWLIVAFAALVGLSLLGPFMTYSSTDGTGGQLSRQIGYLTIAGLTVWAVHGVQVRSRLFVMPWPFIFALGWCWLSMTWAIEPLIAIRRVLLLTMVTWLIFIMVRQIGYRTSLLILRVLLTVLLAANWITVLSDPTMGIHQINESGDEGLVGDWRGMMEHKNIAGMTCALTVLLFTFDPRRMPIVIRFAVLAAAGAFLWLTQSRTSIAGCAAALVAGGLFSFYSYRWRPAIITLVIVLGGIGAIVQNVISDPFMRVTVDDPTTLSGRTIIWEALWAYYRNAPYFGAGYGSFWDIGRASPINQFGRGWLLEIAQGHNGYLDLLITIGPVGLGLCVYAAFVWPILRLLNWRRGDKQVGALLLSTLVFLIAHNATESTLFDRDSIGQVFVVLAAAMVFLVTRPGGRVPSGNVDLLAWATRDEDEPQPVSTARSGSRGQSRRRSGGGSSSGRSSRSSGGQPRSR</sequence>
<keyword evidence="2 6" id="KW-0812">Transmembrane</keyword>
<feature type="transmembrane region" description="Helical" evidence="6">
    <location>
        <begin position="99"/>
        <end position="115"/>
    </location>
</feature>
<keyword evidence="9" id="KW-1185">Reference proteome</keyword>
<dbReference type="InterPro" id="IPR051533">
    <property type="entry name" value="WaaL-like"/>
</dbReference>
<dbReference type="GO" id="GO:0016874">
    <property type="term" value="F:ligase activity"/>
    <property type="evidence" value="ECO:0007669"/>
    <property type="project" value="UniProtKB-KW"/>
</dbReference>
<evidence type="ECO:0000256" key="4">
    <source>
        <dbReference type="ARBA" id="ARBA00023136"/>
    </source>
</evidence>
<dbReference type="Proteomes" id="UP000648075">
    <property type="component" value="Unassembled WGS sequence"/>
</dbReference>
<organism evidence="8 9">
    <name type="scientific">Novosphingobium colocasiae</name>
    <dbReference type="NCBI Taxonomy" id="1256513"/>
    <lineage>
        <taxon>Bacteria</taxon>
        <taxon>Pseudomonadati</taxon>
        <taxon>Pseudomonadota</taxon>
        <taxon>Alphaproteobacteria</taxon>
        <taxon>Sphingomonadales</taxon>
        <taxon>Sphingomonadaceae</taxon>
        <taxon>Novosphingobium</taxon>
    </lineage>
</organism>
<dbReference type="AlphaFoldDB" id="A0A918UDG4"/>
<dbReference type="EMBL" id="BMZA01000002">
    <property type="protein sequence ID" value="GGY96515.1"/>
    <property type="molecule type" value="Genomic_DNA"/>
</dbReference>
<reference evidence="8" key="1">
    <citation type="journal article" date="2014" name="Int. J. Syst. Evol. Microbiol.">
        <title>Complete genome sequence of Corynebacterium casei LMG S-19264T (=DSM 44701T), isolated from a smear-ripened cheese.</title>
        <authorList>
            <consortium name="US DOE Joint Genome Institute (JGI-PGF)"/>
            <person name="Walter F."/>
            <person name="Albersmeier A."/>
            <person name="Kalinowski J."/>
            <person name="Ruckert C."/>
        </authorList>
    </citation>
    <scope>NUCLEOTIDE SEQUENCE</scope>
    <source>
        <strain evidence="8">KCTC 32255</strain>
    </source>
</reference>
<accession>A0A918UDG4</accession>
<evidence type="ECO:0000256" key="5">
    <source>
        <dbReference type="SAM" id="MobiDB-lite"/>
    </source>
</evidence>
<feature type="transmembrane region" description="Helical" evidence="6">
    <location>
        <begin position="222"/>
        <end position="239"/>
    </location>
</feature>
<feature type="transmembrane region" description="Helical" evidence="6">
    <location>
        <begin position="173"/>
        <end position="191"/>
    </location>
</feature>
<feature type="transmembrane region" description="Helical" evidence="6">
    <location>
        <begin position="246"/>
        <end position="262"/>
    </location>
</feature>
<feature type="transmembrane region" description="Helical" evidence="6">
    <location>
        <begin position="148"/>
        <end position="166"/>
    </location>
</feature>
<gene>
    <name evidence="8" type="ORF">GCM10011614_09170</name>
</gene>
<keyword evidence="3 6" id="KW-1133">Transmembrane helix</keyword>
<evidence type="ECO:0000313" key="8">
    <source>
        <dbReference type="EMBL" id="GGY96515.1"/>
    </source>
</evidence>
<evidence type="ECO:0000256" key="2">
    <source>
        <dbReference type="ARBA" id="ARBA00022692"/>
    </source>
</evidence>
<evidence type="ECO:0000256" key="3">
    <source>
        <dbReference type="ARBA" id="ARBA00022989"/>
    </source>
</evidence>
<dbReference type="PANTHER" id="PTHR37422:SF21">
    <property type="entry name" value="EXOQ-LIKE PROTEIN"/>
    <property type="match status" value="1"/>
</dbReference>
<feature type="transmembrane region" description="Helical" evidence="6">
    <location>
        <begin position="417"/>
        <end position="438"/>
    </location>
</feature>
<evidence type="ECO:0000259" key="7">
    <source>
        <dbReference type="Pfam" id="PF04932"/>
    </source>
</evidence>
<evidence type="ECO:0000256" key="6">
    <source>
        <dbReference type="SAM" id="Phobius"/>
    </source>
</evidence>
<proteinExistence type="predicted"/>
<feature type="transmembrane region" description="Helical" evidence="6">
    <location>
        <begin position="122"/>
        <end position="142"/>
    </location>
</feature>
<name>A0A918UDG4_9SPHN</name>
<feature type="region of interest" description="Disordered" evidence="5">
    <location>
        <begin position="1"/>
        <end position="55"/>
    </location>
</feature>
<feature type="transmembrane region" description="Helical" evidence="6">
    <location>
        <begin position="444"/>
        <end position="460"/>
    </location>
</feature>
<dbReference type="PANTHER" id="PTHR37422">
    <property type="entry name" value="TEICHURONIC ACID BIOSYNTHESIS PROTEIN TUAE"/>
    <property type="match status" value="1"/>
</dbReference>
<reference evidence="8" key="2">
    <citation type="submission" date="2020-09" db="EMBL/GenBank/DDBJ databases">
        <authorList>
            <person name="Sun Q."/>
            <person name="Kim S."/>
        </authorList>
    </citation>
    <scope>NUCLEOTIDE SEQUENCE</scope>
    <source>
        <strain evidence="8">KCTC 32255</strain>
    </source>
</reference>
<feature type="transmembrane region" description="Helical" evidence="6">
    <location>
        <begin position="292"/>
        <end position="311"/>
    </location>
</feature>
<dbReference type="Pfam" id="PF04932">
    <property type="entry name" value="Wzy_C"/>
    <property type="match status" value="1"/>
</dbReference>